<sequence length="442" mass="47418">MDAPVFEEFDPAIGCDCPGCVHLRRVAPHSLPVRLGGHPAAHGARRALVVAAAAGAMLGASQPVGAVAADLRPERPAAAPAADEPDAPQGSRAPLYGGDRPRGNREPAAAATTRAEIINRAKQWVAAKVPYNMGKFWADGYRQDCSGFVSMAWNLGTNEWTGSLGSYGVRIKKEELQPGDILLFHNLTNPVNGSHVTVFGGWTDYTHKDYLAYEQVRPNTRKMTTPYAYWTHSASYVPYRYKGLKTETGGGSGGSAATPFPGASYFGPGANNKYVTKLGQMLVARGGGRFYTSGPGPRWTEADRRATQAFQLAQGWKGSGADGIPGPKTWDYLVNGKGRDIPKAADSRGTPGTVGNGSGSGSRAPAFPSNAYFRPGQSNKYVTELGRQLVKKGFGKYYTKGPGPRWSESDRRNVEAFQRAQGWRGAAADGYPGPETWRRLFS</sequence>
<dbReference type="GO" id="GO:0008234">
    <property type="term" value="F:cysteine-type peptidase activity"/>
    <property type="evidence" value="ECO:0007669"/>
    <property type="project" value="UniProtKB-KW"/>
</dbReference>
<evidence type="ECO:0000256" key="3">
    <source>
        <dbReference type="ARBA" id="ARBA00022801"/>
    </source>
</evidence>
<accession>A0A7W0DR55</accession>
<dbReference type="RefSeq" id="WP_181660684.1">
    <property type="nucleotide sequence ID" value="NZ_JACEHE010000021.1"/>
</dbReference>
<dbReference type="Proteomes" id="UP000545761">
    <property type="component" value="Unassembled WGS sequence"/>
</dbReference>
<dbReference type="AlphaFoldDB" id="A0A7W0DR55"/>
<keyword evidence="2" id="KW-0645">Protease</keyword>
<dbReference type="InterPro" id="IPR047763">
    <property type="entry name" value="PG_bind_dom_phiBT1-type"/>
</dbReference>
<evidence type="ECO:0000256" key="2">
    <source>
        <dbReference type="ARBA" id="ARBA00022670"/>
    </source>
</evidence>
<dbReference type="InterPro" id="IPR036366">
    <property type="entry name" value="PGBDSf"/>
</dbReference>
<evidence type="ECO:0000259" key="6">
    <source>
        <dbReference type="PROSITE" id="PS51935"/>
    </source>
</evidence>
<name>A0A7W0DR55_9ACTN</name>
<keyword evidence="3" id="KW-0378">Hydrolase</keyword>
<feature type="compositionally biased region" description="Basic and acidic residues" evidence="5">
    <location>
        <begin position="337"/>
        <end position="346"/>
    </location>
</feature>
<dbReference type="SUPFAM" id="SSF54001">
    <property type="entry name" value="Cysteine proteinases"/>
    <property type="match status" value="1"/>
</dbReference>
<dbReference type="PROSITE" id="PS51935">
    <property type="entry name" value="NLPC_P60"/>
    <property type="match status" value="1"/>
</dbReference>
<evidence type="ECO:0000256" key="5">
    <source>
        <dbReference type="SAM" id="MobiDB-lite"/>
    </source>
</evidence>
<dbReference type="Pfam" id="PF00877">
    <property type="entry name" value="NLPC_P60"/>
    <property type="match status" value="1"/>
</dbReference>
<dbReference type="InterPro" id="IPR036365">
    <property type="entry name" value="PGBD-like_sf"/>
</dbReference>
<dbReference type="GO" id="GO:0006508">
    <property type="term" value="P:proteolysis"/>
    <property type="evidence" value="ECO:0007669"/>
    <property type="project" value="UniProtKB-KW"/>
</dbReference>
<proteinExistence type="inferred from homology"/>
<evidence type="ECO:0000313" key="8">
    <source>
        <dbReference type="Proteomes" id="UP000545761"/>
    </source>
</evidence>
<comment type="similarity">
    <text evidence="1">Belongs to the peptidase C40 family.</text>
</comment>
<keyword evidence="4" id="KW-0788">Thiol protease</keyword>
<gene>
    <name evidence="7" type="ORF">H1D24_29060</name>
</gene>
<feature type="region of interest" description="Disordered" evidence="5">
    <location>
        <begin position="316"/>
        <end position="373"/>
    </location>
</feature>
<feature type="domain" description="NlpC/P60" evidence="6">
    <location>
        <begin position="111"/>
        <end position="241"/>
    </location>
</feature>
<dbReference type="InterPro" id="IPR038765">
    <property type="entry name" value="Papain-like_cys_pep_sf"/>
</dbReference>
<evidence type="ECO:0000313" key="7">
    <source>
        <dbReference type="EMBL" id="MBA2949752.1"/>
    </source>
</evidence>
<dbReference type="NCBIfam" id="NF038080">
    <property type="entry name" value="PG_bind_siph"/>
    <property type="match status" value="2"/>
</dbReference>
<dbReference type="Gene3D" id="3.90.1720.10">
    <property type="entry name" value="endopeptidase domain like (from Nostoc punctiforme)"/>
    <property type="match status" value="1"/>
</dbReference>
<dbReference type="Gene3D" id="1.10.101.10">
    <property type="entry name" value="PGBD-like superfamily/PGBD"/>
    <property type="match status" value="2"/>
</dbReference>
<dbReference type="EMBL" id="JACEHE010000021">
    <property type="protein sequence ID" value="MBA2949752.1"/>
    <property type="molecule type" value="Genomic_DNA"/>
</dbReference>
<dbReference type="SUPFAM" id="SSF47090">
    <property type="entry name" value="PGBD-like"/>
    <property type="match status" value="2"/>
</dbReference>
<organism evidence="7 8">
    <name type="scientific">Streptomyces himalayensis subsp. himalayensis</name>
    <dbReference type="NCBI Taxonomy" id="2756131"/>
    <lineage>
        <taxon>Bacteria</taxon>
        <taxon>Bacillati</taxon>
        <taxon>Actinomycetota</taxon>
        <taxon>Actinomycetes</taxon>
        <taxon>Kitasatosporales</taxon>
        <taxon>Streptomycetaceae</taxon>
        <taxon>Streptomyces</taxon>
        <taxon>Streptomyces himalayensis</taxon>
    </lineage>
</organism>
<dbReference type="InterPro" id="IPR000064">
    <property type="entry name" value="NLP_P60_dom"/>
</dbReference>
<protein>
    <submittedName>
        <fullName evidence="7">Peptidoglycan-binding protein</fullName>
    </submittedName>
</protein>
<evidence type="ECO:0000256" key="4">
    <source>
        <dbReference type="ARBA" id="ARBA00022807"/>
    </source>
</evidence>
<reference evidence="7 8" key="1">
    <citation type="submission" date="2020-07" db="EMBL/GenBank/DDBJ databases">
        <title>Streptomyces isolated from Indian soil.</title>
        <authorList>
            <person name="Mandal S."/>
            <person name="Maiti P.K."/>
        </authorList>
    </citation>
    <scope>NUCLEOTIDE SEQUENCE [LARGE SCALE GENOMIC DNA]</scope>
    <source>
        <strain evidence="7 8">PSKA28</strain>
    </source>
</reference>
<evidence type="ECO:0000256" key="1">
    <source>
        <dbReference type="ARBA" id="ARBA00007074"/>
    </source>
</evidence>
<feature type="region of interest" description="Disordered" evidence="5">
    <location>
        <begin position="75"/>
        <end position="111"/>
    </location>
</feature>
<comment type="caution">
    <text evidence="7">The sequence shown here is derived from an EMBL/GenBank/DDBJ whole genome shotgun (WGS) entry which is preliminary data.</text>
</comment>